<dbReference type="EMBL" id="LR828254">
    <property type="protein sequence ID" value="CAD0363109.1"/>
    <property type="molecule type" value="Genomic_DNA"/>
</dbReference>
<feature type="region of interest" description="Disordered" evidence="1">
    <location>
        <begin position="66"/>
        <end position="89"/>
    </location>
</feature>
<evidence type="ECO:0000256" key="1">
    <source>
        <dbReference type="SAM" id="MobiDB-lite"/>
    </source>
</evidence>
<organism evidence="2">
    <name type="scientific">Xanthomonas hortorum pv. gardneri</name>
    <dbReference type="NCBI Taxonomy" id="2754056"/>
    <lineage>
        <taxon>Bacteria</taxon>
        <taxon>Pseudomonadati</taxon>
        <taxon>Pseudomonadota</taxon>
        <taxon>Gammaproteobacteria</taxon>
        <taxon>Lysobacterales</taxon>
        <taxon>Lysobacteraceae</taxon>
        <taxon>Xanthomonas</taxon>
    </lineage>
</organism>
<gene>
    <name evidence="2" type="ORF">CFBP8129_46850</name>
</gene>
<proteinExistence type="predicted"/>
<sequence length="89" mass="9622">MLGPRNAIGTGLVVGTMARQLWIRTLAALSTARLINRRPAADALSAKGQVDVEFGTLLQRGDGSEVLPPRVRVRSPGPQGEIIDERHIR</sequence>
<name>A0A6V7FH97_9XANT</name>
<dbReference type="AlphaFoldDB" id="A0A6V7FH97"/>
<evidence type="ECO:0000313" key="2">
    <source>
        <dbReference type="EMBL" id="CAD0363106.1"/>
    </source>
</evidence>
<protein>
    <submittedName>
        <fullName evidence="2">Uncharacterized protein</fullName>
    </submittedName>
</protein>
<reference evidence="2" key="1">
    <citation type="submission" date="2020-07" db="EMBL/GenBank/DDBJ databases">
        <authorList>
            <person name="Pothier F. J."/>
        </authorList>
    </citation>
    <scope>NUCLEOTIDE SEQUENCE [LARGE SCALE GENOMIC DNA]</scope>
    <source>
        <plasmid evidence="2">CFBP8129_p211</plasmid>
    </source>
</reference>
<dbReference type="EMBL" id="LR828254">
    <property type="protein sequence ID" value="CAD0363106.1"/>
    <property type="molecule type" value="Genomic_DNA"/>
</dbReference>
<keyword evidence="2" id="KW-0614">Plasmid</keyword>
<accession>A0A6V7FH97</accession>
<geneLocation type="plasmid" evidence="2">
    <name>CFBP8129_p211</name>
</geneLocation>